<name>X1INR3_9ZZZZ</name>
<sequence length="53" mass="6576">MSKSESTTEKKYRYVTFHGENVRTKRFQKKINRKPTLVYTILTNIIIIYYYFY</sequence>
<evidence type="ECO:0000313" key="2">
    <source>
        <dbReference type="EMBL" id="GAH84066.1"/>
    </source>
</evidence>
<protein>
    <submittedName>
        <fullName evidence="2">Uncharacterized protein</fullName>
    </submittedName>
</protein>
<keyword evidence="1" id="KW-0472">Membrane</keyword>
<accession>X1INR3</accession>
<feature type="transmembrane region" description="Helical" evidence="1">
    <location>
        <begin position="36"/>
        <end position="52"/>
    </location>
</feature>
<comment type="caution">
    <text evidence="2">The sequence shown here is derived from an EMBL/GenBank/DDBJ whole genome shotgun (WGS) entry which is preliminary data.</text>
</comment>
<dbReference type="AlphaFoldDB" id="X1INR3"/>
<reference evidence="2" key="1">
    <citation type="journal article" date="2014" name="Front. Microbiol.">
        <title>High frequency of phylogenetically diverse reductive dehalogenase-homologous genes in deep subseafloor sedimentary metagenomes.</title>
        <authorList>
            <person name="Kawai M."/>
            <person name="Futagami T."/>
            <person name="Toyoda A."/>
            <person name="Takaki Y."/>
            <person name="Nishi S."/>
            <person name="Hori S."/>
            <person name="Arai W."/>
            <person name="Tsubouchi T."/>
            <person name="Morono Y."/>
            <person name="Uchiyama I."/>
            <person name="Ito T."/>
            <person name="Fujiyama A."/>
            <person name="Inagaki F."/>
            <person name="Takami H."/>
        </authorList>
    </citation>
    <scope>NUCLEOTIDE SEQUENCE</scope>
    <source>
        <strain evidence="2">Expedition CK06-06</strain>
    </source>
</reference>
<keyword evidence="1" id="KW-1133">Transmembrane helix</keyword>
<feature type="non-terminal residue" evidence="2">
    <location>
        <position position="53"/>
    </location>
</feature>
<organism evidence="2">
    <name type="scientific">marine sediment metagenome</name>
    <dbReference type="NCBI Taxonomy" id="412755"/>
    <lineage>
        <taxon>unclassified sequences</taxon>
        <taxon>metagenomes</taxon>
        <taxon>ecological metagenomes</taxon>
    </lineage>
</organism>
<evidence type="ECO:0000256" key="1">
    <source>
        <dbReference type="SAM" id="Phobius"/>
    </source>
</evidence>
<keyword evidence="1" id="KW-0812">Transmembrane</keyword>
<gene>
    <name evidence="2" type="ORF">S03H2_57800</name>
</gene>
<proteinExistence type="predicted"/>
<dbReference type="EMBL" id="BARU01037061">
    <property type="protein sequence ID" value="GAH84066.1"/>
    <property type="molecule type" value="Genomic_DNA"/>
</dbReference>